<evidence type="ECO:0000256" key="6">
    <source>
        <dbReference type="ARBA" id="ARBA00023136"/>
    </source>
</evidence>
<evidence type="ECO:0000256" key="1">
    <source>
        <dbReference type="ARBA" id="ARBA00004167"/>
    </source>
</evidence>
<dbReference type="Pfam" id="PF23598">
    <property type="entry name" value="LRR_14"/>
    <property type="match status" value="1"/>
</dbReference>
<dbReference type="InterPro" id="IPR003591">
    <property type="entry name" value="Leu-rich_rpt_typical-subtyp"/>
</dbReference>
<feature type="domain" description="Disease resistance R13L4/SHOC-2-like LRR" evidence="8">
    <location>
        <begin position="623"/>
        <end position="754"/>
    </location>
</feature>
<keyword evidence="2" id="KW-0433">Leucine-rich repeat</keyword>
<keyword evidence="4" id="KW-0547">Nucleotide-binding</keyword>
<feature type="compositionally biased region" description="Basic and acidic residues" evidence="7">
    <location>
        <begin position="132"/>
        <end position="147"/>
    </location>
</feature>
<organism evidence="9 10">
    <name type="scientific">Cyclotella atomus</name>
    <dbReference type="NCBI Taxonomy" id="382360"/>
    <lineage>
        <taxon>Eukaryota</taxon>
        <taxon>Sar</taxon>
        <taxon>Stramenopiles</taxon>
        <taxon>Ochrophyta</taxon>
        <taxon>Bacillariophyta</taxon>
        <taxon>Coscinodiscophyceae</taxon>
        <taxon>Thalassiosirophycidae</taxon>
        <taxon>Stephanodiscales</taxon>
        <taxon>Stephanodiscaceae</taxon>
        <taxon>Cyclotella</taxon>
    </lineage>
</organism>
<dbReference type="SMART" id="SM00369">
    <property type="entry name" value="LRR_TYP"/>
    <property type="match status" value="5"/>
</dbReference>
<dbReference type="PANTHER" id="PTHR48056">
    <property type="entry name" value="LRR RECEPTOR-LIKE SERINE/THREONINE-PROTEIN KINASE-RELATED"/>
    <property type="match status" value="1"/>
</dbReference>
<reference evidence="9 10" key="1">
    <citation type="submission" date="2024-10" db="EMBL/GenBank/DDBJ databases">
        <title>Updated reference genomes for cyclostephanoid diatoms.</title>
        <authorList>
            <person name="Roberts W.R."/>
            <person name="Alverson A.J."/>
        </authorList>
    </citation>
    <scope>NUCLEOTIDE SEQUENCE [LARGE SCALE GENOMIC DNA]</scope>
    <source>
        <strain evidence="9 10">AJA010-31</strain>
    </source>
</reference>
<dbReference type="InterPro" id="IPR050647">
    <property type="entry name" value="Plant_LRR-RLKs"/>
</dbReference>
<keyword evidence="3" id="KW-0677">Repeat</keyword>
<evidence type="ECO:0000313" key="10">
    <source>
        <dbReference type="Proteomes" id="UP001530400"/>
    </source>
</evidence>
<feature type="compositionally biased region" description="Low complexity" evidence="7">
    <location>
        <begin position="351"/>
        <end position="367"/>
    </location>
</feature>
<evidence type="ECO:0000256" key="7">
    <source>
        <dbReference type="SAM" id="MobiDB-lite"/>
    </source>
</evidence>
<evidence type="ECO:0000313" key="9">
    <source>
        <dbReference type="EMBL" id="KAL3774673.1"/>
    </source>
</evidence>
<feature type="region of interest" description="Disordered" evidence="7">
    <location>
        <begin position="351"/>
        <end position="376"/>
    </location>
</feature>
<keyword evidence="6" id="KW-0472">Membrane</keyword>
<feature type="region of interest" description="Disordered" evidence="7">
    <location>
        <begin position="222"/>
        <end position="258"/>
    </location>
</feature>
<feature type="compositionally biased region" description="Polar residues" evidence="7">
    <location>
        <begin position="166"/>
        <end position="176"/>
    </location>
</feature>
<dbReference type="InterPro" id="IPR032675">
    <property type="entry name" value="LRR_dom_sf"/>
</dbReference>
<dbReference type="AlphaFoldDB" id="A0ABD3NFK1"/>
<dbReference type="InterPro" id="IPR001611">
    <property type="entry name" value="Leu-rich_rpt"/>
</dbReference>
<dbReference type="InterPro" id="IPR055414">
    <property type="entry name" value="LRR_R13L4/SHOC2-like"/>
</dbReference>
<evidence type="ECO:0000256" key="2">
    <source>
        <dbReference type="ARBA" id="ARBA00022614"/>
    </source>
</evidence>
<evidence type="ECO:0000256" key="5">
    <source>
        <dbReference type="ARBA" id="ARBA00022840"/>
    </source>
</evidence>
<dbReference type="Gene3D" id="3.80.10.10">
    <property type="entry name" value="Ribonuclease Inhibitor"/>
    <property type="match status" value="3"/>
</dbReference>
<evidence type="ECO:0000256" key="3">
    <source>
        <dbReference type="ARBA" id="ARBA00022737"/>
    </source>
</evidence>
<evidence type="ECO:0000256" key="4">
    <source>
        <dbReference type="ARBA" id="ARBA00022741"/>
    </source>
</evidence>
<feature type="compositionally biased region" description="Basic and acidic residues" evidence="7">
    <location>
        <begin position="72"/>
        <end position="90"/>
    </location>
</feature>
<proteinExistence type="predicted"/>
<dbReference type="EMBL" id="JALLPJ020001182">
    <property type="protein sequence ID" value="KAL3774673.1"/>
    <property type="molecule type" value="Genomic_DNA"/>
</dbReference>
<feature type="region of interest" description="Disordered" evidence="7">
    <location>
        <begin position="24"/>
        <end position="195"/>
    </location>
</feature>
<dbReference type="Proteomes" id="UP001530400">
    <property type="component" value="Unassembled WGS sequence"/>
</dbReference>
<dbReference type="PANTHER" id="PTHR48056:SF81">
    <property type="entry name" value="RECEPTOR PROTEIN-TYROSINE KINASE CEPR1"/>
    <property type="match status" value="1"/>
</dbReference>
<comment type="subcellular location">
    <subcellularLocation>
        <location evidence="1">Membrane</location>
        <topology evidence="1">Single-pass membrane protein</topology>
    </subcellularLocation>
</comment>
<dbReference type="PROSITE" id="PS51450">
    <property type="entry name" value="LRR"/>
    <property type="match status" value="1"/>
</dbReference>
<dbReference type="FunFam" id="3.80.10.10:FF:000095">
    <property type="entry name" value="LRR receptor-like serine/threonine-protein kinase GSO1"/>
    <property type="match status" value="1"/>
</dbReference>
<keyword evidence="5" id="KW-0067">ATP-binding</keyword>
<feature type="compositionally biased region" description="Basic and acidic residues" evidence="7">
    <location>
        <begin position="228"/>
        <end position="258"/>
    </location>
</feature>
<feature type="compositionally biased region" description="Polar residues" evidence="7">
    <location>
        <begin position="99"/>
        <end position="124"/>
    </location>
</feature>
<name>A0ABD3NFK1_9STRA</name>
<keyword evidence="10" id="KW-1185">Reference proteome</keyword>
<dbReference type="FunFam" id="3.80.10.10:FF:000041">
    <property type="entry name" value="LRR receptor-like serine/threonine-protein kinase ERECTA"/>
    <property type="match status" value="1"/>
</dbReference>
<comment type="caution">
    <text evidence="9">The sequence shown here is derived from an EMBL/GenBank/DDBJ whole genome shotgun (WGS) entry which is preliminary data.</text>
</comment>
<evidence type="ECO:0000259" key="8">
    <source>
        <dbReference type="Pfam" id="PF23598"/>
    </source>
</evidence>
<dbReference type="GO" id="GO:0005524">
    <property type="term" value="F:ATP binding"/>
    <property type="evidence" value="ECO:0007669"/>
    <property type="project" value="UniProtKB-KW"/>
</dbReference>
<dbReference type="SUPFAM" id="SSF52047">
    <property type="entry name" value="RNI-like"/>
    <property type="match status" value="1"/>
</dbReference>
<sequence>MTDRPSDRPVKSYLERYHDIKSMLNASEREGGSSVAHGSSEPVYKYASNNNRSSSRPRREADPISLTSMDDESSKTLERWESRKERKMAEDPSFASRVGNGNHSSFETPSSSAQSRVTATTRSSRWAPKTDYGYKYDSPELNVRKEPISPQGDSSPLFNDVELSPNEGTTNVNPLSIHSHFANAKRRDQRKSSYAEGLQSFSNAISSAVARDAAKDYWSRPGAQLAEPKQDAESSPHHQEESRPDPIEYYEDTKEPEGEERYIGRRIRMGASDCCKRLACKSGSHDDVEDVWKEPDTFTPTFSSPKKSWHICAAILVCVSCVIATAFTVKYVSRERSAAYAVGMTLRPTISSAPSASPSESPSSMPSGVPTDRPTSERERLISEYLADITDGVSNVDGSPQFKAKMWLLYDDKLNLSLPIYASEELMRVVQERIKQRYALATLYYSMGIGEGGVLKGWLEGDECRFVGDYDKAWDGVDCDEEGEVRALAIDGAKLCGSIPLQLSLLHKMQNLIIKNNSNLEGKIPASIGDMSELRQIALYSNSLTGTLPKSILQLTELVYLNVADNTLMGELNWGGVAFQRNLARLILHNNFFEGSIPFKALAGTKLTLLGLSNNNFRGYLDSSIGGMTELEYLYLDRNKLAGQLPDSLGNLAHLVALNLDQNEFTGALPSTVGQLSRLKYLSAKDNNLSGGLPTDTRQLTNLQTLNLANNALSGNIRSLIAMTSLEHLHLYQNSFTGEIPASLFAAQNLKTLFLSSNSLTGGIPAEISSARSLKGLYLSDNMLQGNIPNTVCSLTNLEDLFIDENAFSGKLPGCFGNLSKLKRLHAFKNQLTGNIPSSISDLPNLVELGLEDNDISGGIDEVCGADIGVTLNIWADCDELQGGCDCCTKCCYDTNSSQC</sequence>
<accession>A0ABD3NFK1</accession>
<dbReference type="Pfam" id="PF00560">
    <property type="entry name" value="LRR_1"/>
    <property type="match status" value="1"/>
</dbReference>
<gene>
    <name evidence="9" type="ORF">ACHAWO_002536</name>
</gene>
<protein>
    <recommendedName>
        <fullName evidence="8">Disease resistance R13L4/SHOC-2-like LRR domain-containing protein</fullName>
    </recommendedName>
</protein>
<dbReference type="GO" id="GO:0016020">
    <property type="term" value="C:membrane"/>
    <property type="evidence" value="ECO:0007669"/>
    <property type="project" value="UniProtKB-SubCell"/>
</dbReference>